<dbReference type="InterPro" id="IPR008962">
    <property type="entry name" value="PapD-like_sf"/>
</dbReference>
<dbReference type="Proteomes" id="UP001279734">
    <property type="component" value="Unassembled WGS sequence"/>
</dbReference>
<dbReference type="GO" id="GO:0005789">
    <property type="term" value="C:endoplasmic reticulum membrane"/>
    <property type="evidence" value="ECO:0007669"/>
    <property type="project" value="InterPro"/>
</dbReference>
<feature type="transmembrane region" description="Helical" evidence="3">
    <location>
        <begin position="297"/>
        <end position="321"/>
    </location>
</feature>
<proteinExistence type="inferred from homology"/>
<evidence type="ECO:0000256" key="3">
    <source>
        <dbReference type="SAM" id="Phobius"/>
    </source>
</evidence>
<name>A0AAD3SH13_NEPGR</name>
<evidence type="ECO:0000313" key="5">
    <source>
        <dbReference type="EMBL" id="GMH10459.1"/>
    </source>
</evidence>
<dbReference type="GO" id="GO:0005886">
    <property type="term" value="C:plasma membrane"/>
    <property type="evidence" value="ECO:0007669"/>
    <property type="project" value="TreeGrafter"/>
</dbReference>
<comment type="caution">
    <text evidence="5">The sequence shown here is derived from an EMBL/GenBank/DDBJ whole genome shotgun (WGS) entry which is preliminary data.</text>
</comment>
<dbReference type="Pfam" id="PF00635">
    <property type="entry name" value="Motile_Sperm"/>
    <property type="match status" value="1"/>
</dbReference>
<sequence length="323" mass="36800">MSSYLLEIQPCELKFILELQKQNSCTVRLDNKTDQHVGFKVKTTSPKKYCVRPNVGIIQPKGTCEFVVTMQALQFASPNMICKDKFLIQSTTVPAGTMAEDITSDMFLKLDGQHIEERKLNVVLVSPSLSPDLSPINGTLRDEMLRQEERLVPHDAVDVRLEESKAALKEDLKPVKNREFEPIKDVGFKPVKVVESVRMNDMDSKLTKDVETIAMNDKNRKGMNDVRLEMVKDMEQRKLVKDIEEMMARLSEFEAKLSKAEVTISKLTEERRLTFKETEILRRELALMRSREAETRVGVVGFPLLFVCIAAFVSVVFGYALHA</sequence>
<dbReference type="EMBL" id="BSYO01000010">
    <property type="protein sequence ID" value="GMH10459.1"/>
    <property type="molecule type" value="Genomic_DNA"/>
</dbReference>
<dbReference type="PROSITE" id="PS50202">
    <property type="entry name" value="MSP"/>
    <property type="match status" value="1"/>
</dbReference>
<dbReference type="PIRSF" id="PIRSF019693">
    <property type="entry name" value="VAMP-associated"/>
    <property type="match status" value="1"/>
</dbReference>
<comment type="similarity">
    <text evidence="1">Belongs to the VAMP-associated protein (VAP) (TC 9.B.17) family.</text>
</comment>
<gene>
    <name evidence="5" type="ORF">Nepgr_012300</name>
</gene>
<dbReference type="GO" id="GO:0061817">
    <property type="term" value="P:endoplasmic reticulum-plasma membrane tethering"/>
    <property type="evidence" value="ECO:0007669"/>
    <property type="project" value="TreeGrafter"/>
</dbReference>
<accession>A0AAD3SH13</accession>
<keyword evidence="6" id="KW-1185">Reference proteome</keyword>
<organism evidence="5 6">
    <name type="scientific">Nepenthes gracilis</name>
    <name type="common">Slender pitcher plant</name>
    <dbReference type="NCBI Taxonomy" id="150966"/>
    <lineage>
        <taxon>Eukaryota</taxon>
        <taxon>Viridiplantae</taxon>
        <taxon>Streptophyta</taxon>
        <taxon>Embryophyta</taxon>
        <taxon>Tracheophyta</taxon>
        <taxon>Spermatophyta</taxon>
        <taxon>Magnoliopsida</taxon>
        <taxon>eudicotyledons</taxon>
        <taxon>Gunneridae</taxon>
        <taxon>Pentapetalae</taxon>
        <taxon>Caryophyllales</taxon>
        <taxon>Nepenthaceae</taxon>
        <taxon>Nepenthes</taxon>
    </lineage>
</organism>
<keyword evidence="3" id="KW-0812">Transmembrane</keyword>
<evidence type="ECO:0000256" key="1">
    <source>
        <dbReference type="ARBA" id="ARBA00008932"/>
    </source>
</evidence>
<evidence type="ECO:0000259" key="4">
    <source>
        <dbReference type="PROSITE" id="PS50202"/>
    </source>
</evidence>
<keyword evidence="3" id="KW-0472">Membrane</keyword>
<dbReference type="InterPro" id="IPR000535">
    <property type="entry name" value="MSP_dom"/>
</dbReference>
<reference evidence="5" key="1">
    <citation type="submission" date="2023-05" db="EMBL/GenBank/DDBJ databases">
        <title>Nepenthes gracilis genome sequencing.</title>
        <authorList>
            <person name="Fukushima K."/>
        </authorList>
    </citation>
    <scope>NUCLEOTIDE SEQUENCE</scope>
    <source>
        <strain evidence="5">SING2019-196</strain>
    </source>
</reference>
<dbReference type="InterPro" id="IPR013783">
    <property type="entry name" value="Ig-like_fold"/>
</dbReference>
<evidence type="ECO:0000256" key="2">
    <source>
        <dbReference type="SAM" id="Coils"/>
    </source>
</evidence>
<dbReference type="PANTHER" id="PTHR10809:SF45">
    <property type="entry name" value="VESICLE-ASSOCIATED PROTEIN 2-2"/>
    <property type="match status" value="1"/>
</dbReference>
<evidence type="ECO:0000313" key="6">
    <source>
        <dbReference type="Proteomes" id="UP001279734"/>
    </source>
</evidence>
<feature type="domain" description="MSP" evidence="4">
    <location>
        <begin position="5"/>
        <end position="125"/>
    </location>
</feature>
<dbReference type="Gene3D" id="2.60.40.10">
    <property type="entry name" value="Immunoglobulins"/>
    <property type="match status" value="1"/>
</dbReference>
<keyword evidence="2" id="KW-0175">Coiled coil</keyword>
<dbReference type="GO" id="GO:0090158">
    <property type="term" value="P:endoplasmic reticulum membrane organization"/>
    <property type="evidence" value="ECO:0007669"/>
    <property type="project" value="TreeGrafter"/>
</dbReference>
<keyword evidence="3" id="KW-1133">Transmembrane helix</keyword>
<protein>
    <recommendedName>
        <fullName evidence="4">MSP domain-containing protein</fullName>
    </recommendedName>
</protein>
<feature type="coiled-coil region" evidence="2">
    <location>
        <begin position="236"/>
        <end position="270"/>
    </location>
</feature>
<dbReference type="SUPFAM" id="SSF49354">
    <property type="entry name" value="PapD-like"/>
    <property type="match status" value="1"/>
</dbReference>
<dbReference type="AlphaFoldDB" id="A0AAD3SH13"/>
<dbReference type="FunFam" id="2.60.40.10:FF:000813">
    <property type="entry name" value="Vesicle-associated protein 1-1"/>
    <property type="match status" value="1"/>
</dbReference>
<dbReference type="PANTHER" id="PTHR10809">
    <property type="entry name" value="VESICLE-ASSOCIATED MEMBRANE PROTEIN-ASSOCIATED PROTEIN"/>
    <property type="match status" value="1"/>
</dbReference>
<dbReference type="InterPro" id="IPR016763">
    <property type="entry name" value="VAP"/>
</dbReference>